<comment type="caution">
    <text evidence="4">The sequence shown here is derived from an EMBL/GenBank/DDBJ whole genome shotgun (WGS) entry which is preliminary data.</text>
</comment>
<dbReference type="InterPro" id="IPR050661">
    <property type="entry name" value="BglG_antiterminators"/>
</dbReference>
<keyword evidence="1" id="KW-0805">Transcription regulation</keyword>
<organism evidence="4 5">
    <name type="scientific">Candidatus Enterococcus moelleringii</name>
    <dbReference type="NCBI Taxonomy" id="2815325"/>
    <lineage>
        <taxon>Bacteria</taxon>
        <taxon>Bacillati</taxon>
        <taxon>Bacillota</taxon>
        <taxon>Bacilli</taxon>
        <taxon>Lactobacillales</taxon>
        <taxon>Enterococcaceae</taxon>
        <taxon>Enterococcus</taxon>
    </lineage>
</organism>
<dbReference type="Gene3D" id="1.10.10.10">
    <property type="entry name" value="Winged helix-like DNA-binding domain superfamily/Winged helix DNA-binding domain"/>
    <property type="match status" value="1"/>
</dbReference>
<keyword evidence="2" id="KW-0804">Transcription</keyword>
<dbReference type="InterPro" id="IPR007737">
    <property type="entry name" value="Mga_HTH"/>
</dbReference>
<name>A0ABS3L5K2_9ENTE</name>
<proteinExistence type="predicted"/>
<dbReference type="EMBL" id="JAFREM010000004">
    <property type="protein sequence ID" value="MBO1304899.1"/>
    <property type="molecule type" value="Genomic_DNA"/>
</dbReference>
<dbReference type="Proteomes" id="UP000664601">
    <property type="component" value="Unassembled WGS sequence"/>
</dbReference>
<evidence type="ECO:0000256" key="1">
    <source>
        <dbReference type="ARBA" id="ARBA00023015"/>
    </source>
</evidence>
<evidence type="ECO:0000313" key="5">
    <source>
        <dbReference type="Proteomes" id="UP000664601"/>
    </source>
</evidence>
<feature type="domain" description="Mga helix-turn-helix" evidence="3">
    <location>
        <begin position="84"/>
        <end position="164"/>
    </location>
</feature>
<dbReference type="PANTHER" id="PTHR30185:SF18">
    <property type="entry name" value="TRANSCRIPTIONAL REGULATOR MTLR"/>
    <property type="match status" value="1"/>
</dbReference>
<dbReference type="Pfam" id="PF05043">
    <property type="entry name" value="Mga"/>
    <property type="match status" value="1"/>
</dbReference>
<dbReference type="RefSeq" id="WP_207671847.1">
    <property type="nucleotide sequence ID" value="NZ_JAFREM010000004.1"/>
</dbReference>
<evidence type="ECO:0000313" key="4">
    <source>
        <dbReference type="EMBL" id="MBO1304899.1"/>
    </source>
</evidence>
<evidence type="ECO:0000256" key="2">
    <source>
        <dbReference type="ARBA" id="ARBA00023163"/>
    </source>
</evidence>
<gene>
    <name evidence="4" type="ORF">JZO70_01900</name>
</gene>
<reference evidence="4 5" key="1">
    <citation type="submission" date="2021-03" db="EMBL/GenBank/DDBJ databases">
        <title>Enterococcal diversity collection.</title>
        <authorList>
            <person name="Gilmore M.S."/>
            <person name="Schwartzman J."/>
            <person name="Van Tyne D."/>
            <person name="Martin M."/>
            <person name="Earl A.M."/>
            <person name="Manson A.L."/>
            <person name="Straub T."/>
            <person name="Salamzade R."/>
            <person name="Saavedra J."/>
            <person name="Lebreton F."/>
            <person name="Prichula J."/>
            <person name="Schaufler K."/>
            <person name="Gaca A."/>
            <person name="Sgardioli B."/>
            <person name="Wagenaar J."/>
            <person name="Strong T."/>
        </authorList>
    </citation>
    <scope>NUCLEOTIDE SEQUENCE [LARGE SCALE GENOMIC DNA]</scope>
    <source>
        <strain evidence="4 5">669A</strain>
    </source>
</reference>
<dbReference type="InterPro" id="IPR036388">
    <property type="entry name" value="WH-like_DNA-bd_sf"/>
</dbReference>
<sequence length="487" mass="56692">MFEEIMFDSVAQLKFRIFKNLAGQLQGSYTYNQLAAETNLSYQQFYKLAHEINDELLANGLLQESIIVPNTGIATTNLSLTIDEYRYFLLENSLPFQLMRALLLKPELGLEGFCQQQFASRSTLSRRTQPLIKYLRRYQITINFQQFKLTGQETAIRLVFFYFFWIGYRNLRWPFEISKADAETYGAPFLKFSPLEKNFVGKLEAAMYSAVALTRISQKKIVAYDPAMDFLFVGNKRYDLDIYAALFDLSHEESQGEAASVYFLTNFLPFYESKSDPAIQQTITLFTRKSNVIWEFVEAFREFVLHELRINLDDETRDLMMANLANIVLAFYGFRGPFPNLPYLMKKPSPKSSDTLLLEEKISSFLYKITDQAEFSIFRPSIQPLIAVLRNGVSSYYYKLVKDQPLKVGVVVESNLMLVKPLSDFLLGINFIEAEYYKKEHTYDFIITTFSKLETSAVVYHWDYNEGYQHMGALYTALREAYLRKNR</sequence>
<accession>A0ABS3L5K2</accession>
<keyword evidence="5" id="KW-1185">Reference proteome</keyword>
<protein>
    <submittedName>
        <fullName evidence="4">Helix-turn-helix domain-containing protein</fullName>
    </submittedName>
</protein>
<dbReference type="PANTHER" id="PTHR30185">
    <property type="entry name" value="CRYPTIC BETA-GLUCOSIDE BGL OPERON ANTITERMINATOR"/>
    <property type="match status" value="1"/>
</dbReference>
<evidence type="ECO:0000259" key="3">
    <source>
        <dbReference type="Pfam" id="PF05043"/>
    </source>
</evidence>